<proteinExistence type="predicted"/>
<reference evidence="2 3" key="1">
    <citation type="submission" date="2021-06" db="EMBL/GenBank/DDBJ databases">
        <authorList>
            <person name="Pan X."/>
        </authorList>
    </citation>
    <scope>NUCLEOTIDE SEQUENCE [LARGE SCALE GENOMIC DNA]</scope>
    <source>
        <strain evidence="2 3">4503</strain>
    </source>
</reference>
<evidence type="ECO:0000313" key="2">
    <source>
        <dbReference type="EMBL" id="MBU3865542.1"/>
    </source>
</evidence>
<evidence type="ECO:0000313" key="3">
    <source>
        <dbReference type="Proteomes" id="UP000720508"/>
    </source>
</evidence>
<organism evidence="2 3">
    <name type="scientific">Streptomyces niphimycinicus</name>
    <dbReference type="NCBI Taxonomy" id="2842201"/>
    <lineage>
        <taxon>Bacteria</taxon>
        <taxon>Bacillati</taxon>
        <taxon>Actinomycetota</taxon>
        <taxon>Actinomycetes</taxon>
        <taxon>Kitasatosporales</taxon>
        <taxon>Streptomycetaceae</taxon>
        <taxon>Streptomyces</taxon>
    </lineage>
</organism>
<keyword evidence="3" id="KW-1185">Reference proteome</keyword>
<name>A0ABS6CF63_9ACTN</name>
<feature type="region of interest" description="Disordered" evidence="1">
    <location>
        <begin position="45"/>
        <end position="70"/>
    </location>
</feature>
<protein>
    <submittedName>
        <fullName evidence="2">Uncharacterized protein</fullName>
    </submittedName>
</protein>
<evidence type="ECO:0000256" key="1">
    <source>
        <dbReference type="SAM" id="MobiDB-lite"/>
    </source>
</evidence>
<gene>
    <name evidence="2" type="ORF">KN815_16090</name>
</gene>
<comment type="caution">
    <text evidence="2">The sequence shown here is derived from an EMBL/GenBank/DDBJ whole genome shotgun (WGS) entry which is preliminary data.</text>
</comment>
<accession>A0ABS6CF63</accession>
<dbReference type="EMBL" id="JAHLEM010000162">
    <property type="protein sequence ID" value="MBU3865542.1"/>
    <property type="molecule type" value="Genomic_DNA"/>
</dbReference>
<sequence>MRRLFHTVRTWWGEVLGVVCVVEDVTATMRSRRAISAENKQMAASERTAALRQARQGCTHSPACPPTDAPDRQKAVVVYEDAQFTYLCNGIVLSIKAPDYPSFTVLPETEAAREA</sequence>
<dbReference type="InterPro" id="IPR046041">
    <property type="entry name" value="DUF5999"/>
</dbReference>
<dbReference type="Pfam" id="PF19462">
    <property type="entry name" value="DUF5999"/>
    <property type="match status" value="1"/>
</dbReference>
<dbReference type="RefSeq" id="WP_216342609.1">
    <property type="nucleotide sequence ID" value="NZ_JAHLEM010000162.1"/>
</dbReference>
<dbReference type="Proteomes" id="UP000720508">
    <property type="component" value="Unassembled WGS sequence"/>
</dbReference>